<dbReference type="RefSeq" id="WP_394459713.1">
    <property type="nucleotide sequence ID" value="NZ_JBIGHZ010000002.1"/>
</dbReference>
<dbReference type="NCBIfam" id="TIGR02595">
    <property type="entry name" value="PEP_CTERM"/>
    <property type="match status" value="1"/>
</dbReference>
<feature type="chain" id="PRO_5045065724" evidence="1">
    <location>
        <begin position="23"/>
        <end position="183"/>
    </location>
</feature>
<reference evidence="3 4" key="1">
    <citation type="submission" date="2024-08" db="EMBL/GenBank/DDBJ databases">
        <authorList>
            <person name="Lu H."/>
        </authorList>
    </citation>
    <scope>NUCLEOTIDE SEQUENCE [LARGE SCALE GENOMIC DNA]</scope>
    <source>
        <strain evidence="3 4">BYS180W</strain>
    </source>
</reference>
<dbReference type="Proteomes" id="UP001606099">
    <property type="component" value="Unassembled WGS sequence"/>
</dbReference>
<protein>
    <submittedName>
        <fullName evidence="3">PEP-CTERM sorting domain-containing protein</fullName>
    </submittedName>
</protein>
<name>A0ABW7FUB1_9BURK</name>
<keyword evidence="4" id="KW-1185">Reference proteome</keyword>
<proteinExistence type="predicted"/>
<feature type="signal peptide" evidence="1">
    <location>
        <begin position="1"/>
        <end position="22"/>
    </location>
</feature>
<sequence length="183" mass="18806">MNTSKRIFGLALLALASSPSWADGAWNCGTMNFSDGVASVPYSLCLGSFSPPPVTSVAQINALLGTAFTTLTKDDTVNGTGSTSDFIDAGSGPNGAGTITFLRSIDGPFALELKLGQEWSVYKFDNGASAGSTLSFTLPPGPHPGLGLSHVSLATSVPEPQSMALMLVGLLAVGGMARRRQPR</sequence>
<dbReference type="EMBL" id="JBIGHZ010000002">
    <property type="protein sequence ID" value="MFG6447915.1"/>
    <property type="molecule type" value="Genomic_DNA"/>
</dbReference>
<feature type="domain" description="Ice-binding protein C-terminal" evidence="2">
    <location>
        <begin position="156"/>
        <end position="180"/>
    </location>
</feature>
<evidence type="ECO:0000259" key="2">
    <source>
        <dbReference type="Pfam" id="PF07589"/>
    </source>
</evidence>
<evidence type="ECO:0000313" key="4">
    <source>
        <dbReference type="Proteomes" id="UP001606099"/>
    </source>
</evidence>
<organism evidence="3 4">
    <name type="scientific">Roseateles rivi</name>
    <dbReference type="NCBI Taxonomy" id="3299028"/>
    <lineage>
        <taxon>Bacteria</taxon>
        <taxon>Pseudomonadati</taxon>
        <taxon>Pseudomonadota</taxon>
        <taxon>Betaproteobacteria</taxon>
        <taxon>Burkholderiales</taxon>
        <taxon>Sphaerotilaceae</taxon>
        <taxon>Roseateles</taxon>
    </lineage>
</organism>
<dbReference type="InterPro" id="IPR013424">
    <property type="entry name" value="Ice-binding_C"/>
</dbReference>
<keyword evidence="1" id="KW-0732">Signal</keyword>
<accession>A0ABW7FUB1</accession>
<dbReference type="Pfam" id="PF07589">
    <property type="entry name" value="PEP-CTERM"/>
    <property type="match status" value="1"/>
</dbReference>
<comment type="caution">
    <text evidence="3">The sequence shown here is derived from an EMBL/GenBank/DDBJ whole genome shotgun (WGS) entry which is preliminary data.</text>
</comment>
<evidence type="ECO:0000256" key="1">
    <source>
        <dbReference type="SAM" id="SignalP"/>
    </source>
</evidence>
<gene>
    <name evidence="3" type="ORF">ACG0Z6_06600</name>
</gene>
<evidence type="ECO:0000313" key="3">
    <source>
        <dbReference type="EMBL" id="MFG6447915.1"/>
    </source>
</evidence>